<protein>
    <submittedName>
        <fullName evidence="1">Uncharacterized protein</fullName>
    </submittedName>
</protein>
<gene>
    <name evidence="1" type="ORF">CIB84_013864</name>
</gene>
<sequence length="23" mass="2695">MGYITLMCAQQLYSNHPQLQKIN</sequence>
<evidence type="ECO:0000313" key="2">
    <source>
        <dbReference type="Proteomes" id="UP000237246"/>
    </source>
</evidence>
<accession>A0A2P4SE50</accession>
<proteinExistence type="predicted"/>
<dbReference type="AlphaFoldDB" id="A0A2P4SE50"/>
<dbReference type="Proteomes" id="UP000237246">
    <property type="component" value="Unassembled WGS sequence"/>
</dbReference>
<keyword evidence="2" id="KW-1185">Reference proteome</keyword>
<evidence type="ECO:0000313" key="1">
    <source>
        <dbReference type="EMBL" id="POI22387.1"/>
    </source>
</evidence>
<comment type="caution">
    <text evidence="1">The sequence shown here is derived from an EMBL/GenBank/DDBJ whole genome shotgun (WGS) entry which is preliminary data.</text>
</comment>
<name>A0A2P4SE50_BAMTH</name>
<reference evidence="1 2" key="1">
    <citation type="submission" date="2018-01" db="EMBL/GenBank/DDBJ databases">
        <title>Comparison of the Chinese Bamboo Partridge and Red Junglefowl genome sequences highlights the importance of demography in genome evolution.</title>
        <authorList>
            <person name="Tiley G.P."/>
            <person name="Kimball R.T."/>
            <person name="Braun E.L."/>
            <person name="Burleigh J.G."/>
        </authorList>
    </citation>
    <scope>NUCLEOTIDE SEQUENCE [LARGE SCALE GENOMIC DNA]</scope>
    <source>
        <strain evidence="1">RTK389</strain>
        <tissue evidence="1">Blood</tissue>
    </source>
</reference>
<organism evidence="1 2">
    <name type="scientific">Bambusicola thoracicus</name>
    <name type="common">Chinese bamboo-partridge</name>
    <name type="synonym">Perdix thoracica</name>
    <dbReference type="NCBI Taxonomy" id="9083"/>
    <lineage>
        <taxon>Eukaryota</taxon>
        <taxon>Metazoa</taxon>
        <taxon>Chordata</taxon>
        <taxon>Craniata</taxon>
        <taxon>Vertebrata</taxon>
        <taxon>Euteleostomi</taxon>
        <taxon>Archelosauria</taxon>
        <taxon>Archosauria</taxon>
        <taxon>Dinosauria</taxon>
        <taxon>Saurischia</taxon>
        <taxon>Theropoda</taxon>
        <taxon>Coelurosauria</taxon>
        <taxon>Aves</taxon>
        <taxon>Neognathae</taxon>
        <taxon>Galloanserae</taxon>
        <taxon>Galliformes</taxon>
        <taxon>Phasianidae</taxon>
        <taxon>Perdicinae</taxon>
        <taxon>Bambusicola</taxon>
    </lineage>
</organism>
<dbReference type="EMBL" id="PPHD01058679">
    <property type="protein sequence ID" value="POI22387.1"/>
    <property type="molecule type" value="Genomic_DNA"/>
</dbReference>